<dbReference type="SUPFAM" id="SSF52047">
    <property type="entry name" value="RNI-like"/>
    <property type="match status" value="2"/>
</dbReference>
<dbReference type="GO" id="GO:0005096">
    <property type="term" value="F:GTPase activator activity"/>
    <property type="evidence" value="ECO:0007669"/>
    <property type="project" value="InterPro"/>
</dbReference>
<gene>
    <name evidence="1" type="ORF">Cvel_17134</name>
</gene>
<proteinExistence type="predicted"/>
<reference evidence="1" key="1">
    <citation type="submission" date="2014-11" db="EMBL/GenBank/DDBJ databases">
        <authorList>
            <person name="Otto D Thomas"/>
            <person name="Naeem Raeece"/>
        </authorList>
    </citation>
    <scope>NUCLEOTIDE SEQUENCE</scope>
</reference>
<dbReference type="GO" id="GO:0048471">
    <property type="term" value="C:perinuclear region of cytoplasm"/>
    <property type="evidence" value="ECO:0007669"/>
    <property type="project" value="TreeGrafter"/>
</dbReference>
<dbReference type="VEuPathDB" id="CryptoDB:Cvel_17134"/>
<dbReference type="GO" id="GO:0006913">
    <property type="term" value="P:nucleocytoplasmic transport"/>
    <property type="evidence" value="ECO:0007669"/>
    <property type="project" value="TreeGrafter"/>
</dbReference>
<dbReference type="EMBL" id="CDMZ01000388">
    <property type="protein sequence ID" value="CEM13200.1"/>
    <property type="molecule type" value="Genomic_DNA"/>
</dbReference>
<dbReference type="PhylomeDB" id="A0A0G4FI74"/>
<dbReference type="Pfam" id="PF13516">
    <property type="entry name" value="LRR_6"/>
    <property type="match status" value="4"/>
</dbReference>
<dbReference type="GO" id="GO:0031267">
    <property type="term" value="F:small GTPase binding"/>
    <property type="evidence" value="ECO:0007669"/>
    <property type="project" value="TreeGrafter"/>
</dbReference>
<dbReference type="InterPro" id="IPR032675">
    <property type="entry name" value="LRR_dom_sf"/>
</dbReference>
<dbReference type="SMART" id="SM00368">
    <property type="entry name" value="LRR_RI"/>
    <property type="match status" value="8"/>
</dbReference>
<protein>
    <submittedName>
        <fullName evidence="1">Uncharacterized protein</fullName>
    </submittedName>
</protein>
<dbReference type="GO" id="GO:0005829">
    <property type="term" value="C:cytosol"/>
    <property type="evidence" value="ECO:0007669"/>
    <property type="project" value="TreeGrafter"/>
</dbReference>
<dbReference type="InterPro" id="IPR001611">
    <property type="entry name" value="Leu-rich_rpt"/>
</dbReference>
<dbReference type="InterPro" id="IPR027038">
    <property type="entry name" value="RanGap"/>
</dbReference>
<sequence length="957" mass="101075">MSRSAAIIRGFPSEEKVTLQGSGAQPVQTADAVLSAAFGHTIPTAQEICSLCSHREGFGLGCVLLHFMRTGRSHLPFGGCLDLSNFSLGAGKLGVLFSSLPSDISSLETLKCGRGVCTPSAVPVLASFLQRLKSGGPTGAASTSLKTLIATECELSDSVFFFQALPPSLESLDLRGNKFRSPSMEALGSILAARWLPSILSLDLSDNPLGPLGLRALAKGLSAPLQSLRLARTGAKEKGVEALAEVLKEKKVSSLNTLDLEGNEMGAGGFKHLAAGVCAEGAVPFLRVLLLKNNKLTYSETGEEERDYAPLTTLLSTDELKELEELDLSENVLFDERLGDDDGPNRVSAAAVVSAGRFPRLRALNLSSTRMSSEETVEFANALREGGAPLLEDLDLSGKSEAVEGWGEDDVGIQALANALSSGRLSHLKRLGLIHRYDFVVNALQSLFEAVADGKTPDLRAIETECAETGENYDEAMEAVVRAVGEGKVGKIENLVLDVFSGYLRAASVSSLGRALGSGGASSLRKLKLKWESPREDESPGGGMLGLVEGLVGGGVPLLEDLDLYVRCVGAEGGAELGEVLSTGKAPSLRRVSLGWPVSELLSALCEGLCVGSSPPPQMRMDLCLHVGSAPGSYNEAALIRLCETICSGRISFLRKLSTTFRALRQRTAEALGGALTHPGGSLASLEEVSVSPPTDHRVAEAFLRGMQGGAGRLPSLHTLSTSRVMAGEHAASLAALVTAGKVPSLREMKLNLQNAEFEGIQLLAMSLSPPHAASLRRVEVSFDYPTSCPIGPAKIATFCVSLTSAHLTKLQVLCVEGIKESGPGVLSLCAGLGSGKLSSLCELSLEKVCLESDAKALSKALNAQKLPSLRVLRLRYCSLTDNGLNALTDAWTNRPPPPLENLDLQGNELSDEGAESLVVFLASNRIPSLSKVNLLKNNTEDIDFRLRKVLPDVVEI</sequence>
<dbReference type="GO" id="GO:0005634">
    <property type="term" value="C:nucleus"/>
    <property type="evidence" value="ECO:0007669"/>
    <property type="project" value="TreeGrafter"/>
</dbReference>
<evidence type="ECO:0000313" key="1">
    <source>
        <dbReference type="EMBL" id="CEM13200.1"/>
    </source>
</evidence>
<dbReference type="PANTHER" id="PTHR24113:SF15">
    <property type="entry name" value="NACHT DOMAIN-CONTAINING PROTEIN"/>
    <property type="match status" value="1"/>
</dbReference>
<dbReference type="AlphaFoldDB" id="A0A0G4FI74"/>
<accession>A0A0G4FI74</accession>
<organism evidence="1">
    <name type="scientific">Chromera velia CCMP2878</name>
    <dbReference type="NCBI Taxonomy" id="1169474"/>
    <lineage>
        <taxon>Eukaryota</taxon>
        <taxon>Sar</taxon>
        <taxon>Alveolata</taxon>
        <taxon>Colpodellida</taxon>
        <taxon>Chromeraceae</taxon>
        <taxon>Chromera</taxon>
    </lineage>
</organism>
<name>A0A0G4FI74_9ALVE</name>
<dbReference type="PANTHER" id="PTHR24113">
    <property type="entry name" value="RAN GTPASE-ACTIVATING PROTEIN 1"/>
    <property type="match status" value="1"/>
</dbReference>
<dbReference type="Gene3D" id="3.80.10.10">
    <property type="entry name" value="Ribonuclease Inhibitor"/>
    <property type="match status" value="3"/>
</dbReference>